<keyword evidence="4" id="KW-0812">Transmembrane</keyword>
<evidence type="ECO:0000313" key="8">
    <source>
        <dbReference type="Proteomes" id="UP000060016"/>
    </source>
</evidence>
<evidence type="ECO:0000313" key="7">
    <source>
        <dbReference type="EMBL" id="AKV59281.1"/>
    </source>
</evidence>
<dbReference type="GO" id="GO:0005886">
    <property type="term" value="C:plasma membrane"/>
    <property type="evidence" value="ECO:0007669"/>
    <property type="project" value="UniProtKB-SubCell"/>
</dbReference>
<reference evidence="7 8" key="1">
    <citation type="submission" date="2015-08" db="EMBL/GenBank/DDBJ databases">
        <authorList>
            <person name="Babu N.S."/>
            <person name="Beckwith C.J."/>
            <person name="Beseler K.G."/>
            <person name="Brison A."/>
            <person name="Carone J.V."/>
            <person name="Caskin T.P."/>
            <person name="Diamond M."/>
            <person name="Durham M.E."/>
            <person name="Foxe J.M."/>
            <person name="Go M."/>
            <person name="Henderson B.A."/>
            <person name="Jones I.B."/>
            <person name="McGettigan J.A."/>
            <person name="Micheletti S.J."/>
            <person name="Nasrallah M.E."/>
            <person name="Ortiz D."/>
            <person name="Piller C.R."/>
            <person name="Privatt S.R."/>
            <person name="Schneider S.L."/>
            <person name="Sharp S."/>
            <person name="Smith T.C."/>
            <person name="Stanton J.D."/>
            <person name="Ullery H.E."/>
            <person name="Wilson R.J."/>
            <person name="Serrano M.G."/>
            <person name="Buck G."/>
            <person name="Lee V."/>
            <person name="Wang Y."/>
            <person name="Carvalho R."/>
            <person name="Voegtly L."/>
            <person name="Shi R."/>
            <person name="Duckworth R."/>
            <person name="Johnson A."/>
            <person name="Loviza R."/>
            <person name="Walstead R."/>
            <person name="Shah Z."/>
            <person name="Kiflezghi M."/>
            <person name="Wade K."/>
            <person name="Ball S.L."/>
            <person name="Bradley K.W."/>
            <person name="Asai D.J."/>
            <person name="Bowman C.A."/>
            <person name="Russell D.A."/>
            <person name="Pope W.H."/>
            <person name="Jacobs-Sera D."/>
            <person name="Hendrix R.W."/>
            <person name="Hatfull G.F."/>
        </authorList>
    </citation>
    <scope>NUCLEOTIDE SEQUENCE [LARGE SCALE GENOMIC DNA]</scope>
    <source>
        <strain evidence="7 8">PUDD_83A45</strain>
    </source>
</reference>
<keyword evidence="8" id="KW-1185">Reference proteome</keyword>
<dbReference type="GO" id="GO:0008324">
    <property type="term" value="F:monoatomic cation transmembrane transporter activity"/>
    <property type="evidence" value="ECO:0007669"/>
    <property type="project" value="InterPro"/>
</dbReference>
<dbReference type="PANTHER" id="PTHR34584">
    <property type="entry name" value="NA(+)/H(+) ANTIPORTER SUBUNIT E1"/>
    <property type="match status" value="1"/>
</dbReference>
<dbReference type="InterPro" id="IPR002758">
    <property type="entry name" value="Cation_antiport_E"/>
</dbReference>
<dbReference type="PANTHER" id="PTHR34584:SF1">
    <property type="entry name" value="NA(+)_H(+) ANTIPORTER SUBUNIT E1"/>
    <property type="match status" value="1"/>
</dbReference>
<keyword evidence="6" id="KW-0472">Membrane</keyword>
<protein>
    <submittedName>
        <fullName evidence="7">Sodium:proton antiporter</fullName>
    </submittedName>
</protein>
<dbReference type="AlphaFoldDB" id="A0A0K1RDN0"/>
<comment type="subcellular location">
    <subcellularLocation>
        <location evidence="1">Cell membrane</location>
        <topology evidence="1">Multi-pass membrane protein</topology>
    </subcellularLocation>
</comment>
<keyword evidence="3" id="KW-1003">Cell membrane</keyword>
<keyword evidence="5" id="KW-1133">Transmembrane helix</keyword>
<name>A0A0K1RDN0_9CORY</name>
<comment type="similarity">
    <text evidence="2">Belongs to the CPA3 antiporters (TC 2.A.63) subunit E family.</text>
</comment>
<dbReference type="Proteomes" id="UP000060016">
    <property type="component" value="Chromosome"/>
</dbReference>
<gene>
    <name evidence="7" type="ORF">AK829_09145</name>
</gene>
<dbReference type="KEGG" id="crie:AK829_09145"/>
<organism evidence="7 8">
    <name type="scientific">Corynebacterium riegelii</name>
    <dbReference type="NCBI Taxonomy" id="156976"/>
    <lineage>
        <taxon>Bacteria</taxon>
        <taxon>Bacillati</taxon>
        <taxon>Actinomycetota</taxon>
        <taxon>Actinomycetes</taxon>
        <taxon>Mycobacteriales</taxon>
        <taxon>Corynebacteriaceae</taxon>
        <taxon>Corynebacterium</taxon>
    </lineage>
</organism>
<evidence type="ECO:0000256" key="1">
    <source>
        <dbReference type="ARBA" id="ARBA00004651"/>
    </source>
</evidence>
<dbReference type="PATRIC" id="fig|156976.3.peg.1834"/>
<evidence type="ECO:0000256" key="4">
    <source>
        <dbReference type="ARBA" id="ARBA00022692"/>
    </source>
</evidence>
<evidence type="ECO:0000256" key="2">
    <source>
        <dbReference type="ARBA" id="ARBA00006228"/>
    </source>
</evidence>
<evidence type="ECO:0000256" key="6">
    <source>
        <dbReference type="ARBA" id="ARBA00023136"/>
    </source>
</evidence>
<dbReference type="NCBIfam" id="NF009297">
    <property type="entry name" value="PRK12654.1"/>
    <property type="match status" value="1"/>
</dbReference>
<accession>A0A0K1RDN0</accession>
<evidence type="ECO:0000256" key="3">
    <source>
        <dbReference type="ARBA" id="ARBA00022475"/>
    </source>
</evidence>
<dbReference type="EMBL" id="CP012342">
    <property type="protein sequence ID" value="AKV59281.1"/>
    <property type="molecule type" value="Genomic_DNA"/>
</dbReference>
<proteinExistence type="inferred from homology"/>
<dbReference type="STRING" id="156976.AK829_09145"/>
<dbReference type="RefSeq" id="WP_052205562.1">
    <property type="nucleotide sequence ID" value="NZ_CAUPEA010000013.1"/>
</dbReference>
<evidence type="ECO:0000256" key="5">
    <source>
        <dbReference type="ARBA" id="ARBA00022989"/>
    </source>
</evidence>
<dbReference type="Pfam" id="PF01899">
    <property type="entry name" value="MNHE"/>
    <property type="match status" value="1"/>
</dbReference>
<sequence length="141" mass="15752">MRYIAYALWIIKEIIVAGIQTSAAAFKPKTGLKPVVIYYPLRLTTDWELFWFSTSITVTPGTMSVGLRHSAHPGEPEILIVQAAFGEDPLDIIEGLADMEEHVNPNVKSIPFDAQSVEWEPYIDHGDTTPEQDLPPAERMS</sequence>